<keyword evidence="3" id="KW-1185">Reference proteome</keyword>
<feature type="compositionally biased region" description="Basic residues" evidence="1">
    <location>
        <begin position="1544"/>
        <end position="1553"/>
    </location>
</feature>
<feature type="region of interest" description="Disordered" evidence="1">
    <location>
        <begin position="1386"/>
        <end position="1565"/>
    </location>
</feature>
<gene>
    <name evidence="2" type="ORF">Dda_9292</name>
</gene>
<feature type="region of interest" description="Disordered" evidence="1">
    <location>
        <begin position="1132"/>
        <end position="1151"/>
    </location>
</feature>
<dbReference type="Proteomes" id="UP001221413">
    <property type="component" value="Unassembled WGS sequence"/>
</dbReference>
<dbReference type="EMBL" id="JAQGDS010000016">
    <property type="protein sequence ID" value="KAJ6255998.1"/>
    <property type="molecule type" value="Genomic_DNA"/>
</dbReference>
<evidence type="ECO:0000313" key="3">
    <source>
        <dbReference type="Proteomes" id="UP001221413"/>
    </source>
</evidence>
<feature type="compositionally biased region" description="Basic residues" evidence="1">
    <location>
        <begin position="1499"/>
        <end position="1508"/>
    </location>
</feature>
<evidence type="ECO:0000313" key="2">
    <source>
        <dbReference type="EMBL" id="KAJ6255998.1"/>
    </source>
</evidence>
<feature type="compositionally biased region" description="Basic and acidic residues" evidence="1">
    <location>
        <begin position="1386"/>
        <end position="1399"/>
    </location>
</feature>
<comment type="caution">
    <text evidence="2">The sequence shown here is derived from an EMBL/GenBank/DDBJ whole genome shotgun (WGS) entry which is preliminary data.</text>
</comment>
<name>A0AAD6NGR5_DREDA</name>
<feature type="compositionally biased region" description="Polar residues" evidence="1">
    <location>
        <begin position="1424"/>
        <end position="1441"/>
    </location>
</feature>
<sequence length="1565" mass="175987">MGSRRPVDARWLDDDTFEYNGPFKCSRTTPYSRRRKAGLPLDVPFDGNRLDPTIADSLNAMLSSTEEPSSLLSDQLEDLKDSEAAQVDDWFVPINGQEDNLTGLAGNFDYVKWNTMVVTSFVKQSQLGTHLQELVKVHPPVELHREFEDASGKLKRAAIMGKMDFQKKYGTADIQKLNKETKEIIVGGLATGTPLPGGTMAPPPVDLTALTRELDVSETSGDDEGVPAWRKLNPPPTGADAVPHPLAAKYAGDNFLPLDAAGNWVPPVTLPERDLRSLLDKDDPLYDVLLRAANDIIRERAGEEITPLPSHKESPKTTPAETASIRKLVFEDPRTLPNFSRRKWPALKKYLGRKRWHLIPVACEVNEELRWWLLVIDMQVQRRSGVPERTAGKEKQPHRALWVFDPCATSTKFETVGHGETLDNDIIFLGQVPLYLSHLMDVELKGLAWKETPVIFPQSRNVEGLRNLQSKTLPPDHYDLPGRFRHFETTVIAGGRRIHNNRNPQTGVEIIHAMARILWLIEMEDAKLQPAWRHMNADTLSCLSPVLMPGFDVSMPRQHEIDEGNDNDSSQNKMRTETMTEVQQYFNKAYLKAIPFRRGVPDKIPDVAYDMLSAVYSGHPTTWSLITKSFNQGAHGVLIGMNLEACTKHSDCSNCNIAHCAMALGTRVILHGKKSNHPFDNPKTEFWGNVEAMEILEGLPNAEKDSSKFGCNYNRYEYLRQDFEGSGTMPRDGGPQDPSAIIEQEYPQSMISLIIDDNGQGLIHVGNRPNSIWTVNGAKVTQSELIDRFSHITYLYGNGKHWLWLRRFTACESNKANMEVNVPGDINTYKRPVGKKQKGAVEQAIRIFPETTYLDGGASLKDLFYNMGHDTPHFHHHHYPRTRQISDEEKMLWNSQTRDLFLCQNPKCFQQSKYSKGKSSVKVNFTGIPCFDPTCVNNLPETKFYGNVTCLDPARHRCLPNADGQLRSHFPGIPGHMFLETGVMLFQPELNISNSEGTMNTRGINVPKASTGDDQSKIPQPPLNWSRVSFTAVKRFPSVKEARVYLRVRYNYDPIIVAEHESMGVAWDITMFERLNYYRILFWNQLDAQTQRQQWTQREDQRARTVPFSTYSISEHPDTTLRLGYQHPQDRYASGTASAREGTDGISDGDSQVIIGTGESWAWDLAHGHLPQNALPWSKTPDPAGAWSQTGYAGAEKYMSTGKTAASSGASDMRNLQSTRLGYSSKVPVEADKFAWVFGNNQRLQPISDTENQDQMEWKSEMPQPTSSSSYHRITLLSDPDSDLHIGGHDKLLPKVFYRPVPGGMIREECIQITKPDMPDPILVSVKQKFIEGNADYPKVEEQVTEPNEGQDEAESKPSEAVAIEDSLAELPADEIRTTEEEVAEIKVMEHHEQERYEEQMDELPVALSLPPPSKPSKSARIKPSTTASIETPAPTSAEETQQSKEGSEIQKSPTILDEVSPAKSPESSPYIPSRAPPRLPARPKRRIEEVSDPATAPAKKKRGRKKKVQTEDLPYSNEDMNEETLREDMELDNVVAEETGRRGVGRPRRARNAARNPVYKVDSD</sequence>
<evidence type="ECO:0000256" key="1">
    <source>
        <dbReference type="SAM" id="MobiDB-lite"/>
    </source>
</evidence>
<feature type="region of interest" description="Disordered" evidence="1">
    <location>
        <begin position="1337"/>
        <end position="1360"/>
    </location>
</feature>
<protein>
    <submittedName>
        <fullName evidence="2">Uncharacterized protein</fullName>
    </submittedName>
</protein>
<feature type="region of interest" description="Disordered" evidence="1">
    <location>
        <begin position="1248"/>
        <end position="1270"/>
    </location>
</feature>
<accession>A0AAD6NGR5</accession>
<organism evidence="2 3">
    <name type="scientific">Drechslerella dactyloides</name>
    <name type="common">Nematode-trapping fungus</name>
    <name type="synonym">Arthrobotrys dactyloides</name>
    <dbReference type="NCBI Taxonomy" id="74499"/>
    <lineage>
        <taxon>Eukaryota</taxon>
        <taxon>Fungi</taxon>
        <taxon>Dikarya</taxon>
        <taxon>Ascomycota</taxon>
        <taxon>Pezizomycotina</taxon>
        <taxon>Orbiliomycetes</taxon>
        <taxon>Orbiliales</taxon>
        <taxon>Orbiliaceae</taxon>
        <taxon>Drechslerella</taxon>
    </lineage>
</organism>
<reference evidence="2" key="1">
    <citation type="submission" date="2023-01" db="EMBL/GenBank/DDBJ databases">
        <title>The chitinases involved in constricting ring structure development in the nematode-trapping fungus Drechslerella dactyloides.</title>
        <authorList>
            <person name="Wang R."/>
            <person name="Zhang L."/>
            <person name="Tang P."/>
            <person name="Li S."/>
            <person name="Liang L."/>
        </authorList>
    </citation>
    <scope>NUCLEOTIDE SEQUENCE</scope>
    <source>
        <strain evidence="2">YMF1.00031</strain>
    </source>
</reference>
<proteinExistence type="predicted"/>